<protein>
    <submittedName>
        <fullName evidence="4">Uncharacterized protein</fullName>
    </submittedName>
</protein>
<evidence type="ECO:0000256" key="3">
    <source>
        <dbReference type="SAM" id="Phobius"/>
    </source>
</evidence>
<comment type="caution">
    <text evidence="4">The sequence shown here is derived from an EMBL/GenBank/DDBJ whole genome shotgun (WGS) entry which is preliminary data.</text>
</comment>
<evidence type="ECO:0000256" key="1">
    <source>
        <dbReference type="SAM" id="Coils"/>
    </source>
</evidence>
<feature type="compositionally biased region" description="Basic and acidic residues" evidence="2">
    <location>
        <begin position="294"/>
        <end position="306"/>
    </location>
</feature>
<gene>
    <name evidence="4" type="ORF">MOQ_002654</name>
</gene>
<proteinExistence type="predicted"/>
<sequence>MKILLSFCFYCRLFLPPYVYICVLLCCLAYPALRFCLFLSRFLFVFFLKVMMVESSLLVERENENATQASDEMLRQELLRKQAEIDSLRLFRKENNYLREKVLALSDRVDLLTAKWAEPVTSGEISLRAQLLAYQRHSRVLQEELDCKEEKIVELRGKLEQQEDELLISKRRCEILFGRLCTAGAVSPVKNSEGSRGGGMPGMVVTDEDDPTSFWSLIRKLRGMEVELDTLRERFVSLQEDYERRGALVVAMRRENAALRASVSQLIKQVQQSAALQLGSGIENGATKPQMEAGEERDGNAVDAHPKMFAHFIQKEEKRNTNKRGDSQGG</sequence>
<keyword evidence="3" id="KW-0812">Transmembrane</keyword>
<evidence type="ECO:0000313" key="4">
    <source>
        <dbReference type="EMBL" id="EKF33479.1"/>
    </source>
</evidence>
<reference evidence="4 5" key="1">
    <citation type="journal article" date="2012" name="BMC Genomics">
        <title>Comparative genomic analysis of human infective Trypanosoma cruzi lineages with the bat-restricted subspecies T. cruzi marinkellei.</title>
        <authorList>
            <person name="Franzen O."/>
            <person name="Talavera-Lopez C."/>
            <person name="Ochaya S."/>
            <person name="Butler C.E."/>
            <person name="Messenger L.A."/>
            <person name="Lewis M.D."/>
            <person name="Llewellyn M.S."/>
            <person name="Marinkelle C.J."/>
            <person name="Tyler K.M."/>
            <person name="Miles M.A."/>
            <person name="Andersson B."/>
        </authorList>
    </citation>
    <scope>NUCLEOTIDE SEQUENCE [LARGE SCALE GENOMIC DNA]</scope>
    <source>
        <strain evidence="4 5">B7</strain>
    </source>
</reference>
<organism evidence="4 5">
    <name type="scientific">Trypanosoma cruzi marinkellei</name>
    <dbReference type="NCBI Taxonomy" id="85056"/>
    <lineage>
        <taxon>Eukaryota</taxon>
        <taxon>Discoba</taxon>
        <taxon>Euglenozoa</taxon>
        <taxon>Kinetoplastea</taxon>
        <taxon>Metakinetoplastina</taxon>
        <taxon>Trypanosomatida</taxon>
        <taxon>Trypanosomatidae</taxon>
        <taxon>Trypanosoma</taxon>
        <taxon>Schizotrypanum</taxon>
    </lineage>
</organism>
<evidence type="ECO:0000256" key="2">
    <source>
        <dbReference type="SAM" id="MobiDB-lite"/>
    </source>
</evidence>
<dbReference type="AlphaFoldDB" id="K2N670"/>
<dbReference type="OrthoDB" id="243515at2759"/>
<keyword evidence="5" id="KW-1185">Reference proteome</keyword>
<evidence type="ECO:0000313" key="5">
    <source>
        <dbReference type="Proteomes" id="UP000007350"/>
    </source>
</evidence>
<feature type="coiled-coil region" evidence="1">
    <location>
        <begin position="138"/>
        <end position="172"/>
    </location>
</feature>
<feature type="transmembrane region" description="Helical" evidence="3">
    <location>
        <begin position="7"/>
        <end position="32"/>
    </location>
</feature>
<dbReference type="Proteomes" id="UP000007350">
    <property type="component" value="Unassembled WGS sequence"/>
</dbReference>
<name>K2N670_TRYCR</name>
<dbReference type="EMBL" id="AHKC01009190">
    <property type="protein sequence ID" value="EKF33479.1"/>
    <property type="molecule type" value="Genomic_DNA"/>
</dbReference>
<accession>K2N670</accession>
<keyword evidence="3" id="KW-1133">Transmembrane helix</keyword>
<feature type="region of interest" description="Disordered" evidence="2">
    <location>
        <begin position="281"/>
        <end position="306"/>
    </location>
</feature>
<keyword evidence="3" id="KW-0472">Membrane</keyword>
<keyword evidence="1" id="KW-0175">Coiled coil</keyword>